<name>A0A7I7R0Q9_9MYCO</name>
<dbReference type="Proteomes" id="UP000467193">
    <property type="component" value="Chromosome"/>
</dbReference>
<keyword evidence="2" id="KW-1185">Reference proteome</keyword>
<proteinExistence type="predicted"/>
<accession>A0A7I7R0Q9</accession>
<evidence type="ECO:0000313" key="1">
    <source>
        <dbReference type="EMBL" id="BBY31690.1"/>
    </source>
</evidence>
<reference evidence="1 2" key="1">
    <citation type="journal article" date="2019" name="Emerg. Microbes Infect.">
        <title>Comprehensive subspecies identification of 175 nontuberculous mycobacteria species based on 7547 genomic profiles.</title>
        <authorList>
            <person name="Matsumoto Y."/>
            <person name="Kinjo T."/>
            <person name="Motooka D."/>
            <person name="Nabeya D."/>
            <person name="Jung N."/>
            <person name="Uechi K."/>
            <person name="Horii T."/>
            <person name="Iida T."/>
            <person name="Fujita J."/>
            <person name="Nakamura S."/>
        </authorList>
    </citation>
    <scope>NUCLEOTIDE SEQUENCE [LARGE SCALE GENOMIC DNA]</scope>
    <source>
        <strain evidence="1 2">JCM 17899</strain>
    </source>
</reference>
<protein>
    <submittedName>
        <fullName evidence="1">Uncharacterized protein</fullName>
    </submittedName>
</protein>
<sequence length="62" mass="6994">MNLHYSECGHRLTQKYFRPIAQHYRGALEGVLDADLEVAKRVLETLVEAARPLPGWDAQGTT</sequence>
<dbReference type="AlphaFoldDB" id="A0A7I7R0Q9"/>
<gene>
    <name evidence="1" type="ORF">MSEDJ_57860</name>
</gene>
<evidence type="ECO:0000313" key="2">
    <source>
        <dbReference type="Proteomes" id="UP000467193"/>
    </source>
</evidence>
<dbReference type="KEGG" id="msei:MSEDJ_57860"/>
<organism evidence="1 2">
    <name type="scientific">Mycolicibacterium sediminis</name>
    <dbReference type="NCBI Taxonomy" id="1286180"/>
    <lineage>
        <taxon>Bacteria</taxon>
        <taxon>Bacillati</taxon>
        <taxon>Actinomycetota</taxon>
        <taxon>Actinomycetes</taxon>
        <taxon>Mycobacteriales</taxon>
        <taxon>Mycobacteriaceae</taxon>
        <taxon>Mycolicibacterium</taxon>
    </lineage>
</organism>
<dbReference type="EMBL" id="AP022588">
    <property type="protein sequence ID" value="BBY31690.1"/>
    <property type="molecule type" value="Genomic_DNA"/>
</dbReference>